<evidence type="ECO:0000313" key="3">
    <source>
        <dbReference type="EMBL" id="HJB38948.1"/>
    </source>
</evidence>
<evidence type="ECO:0000256" key="2">
    <source>
        <dbReference type="SAM" id="Phobius"/>
    </source>
</evidence>
<protein>
    <submittedName>
        <fullName evidence="3">Uncharacterized protein</fullName>
    </submittedName>
</protein>
<keyword evidence="2" id="KW-0812">Transmembrane</keyword>
<feature type="compositionally biased region" description="Basic and acidic residues" evidence="1">
    <location>
        <begin position="136"/>
        <end position="145"/>
    </location>
</feature>
<feature type="transmembrane region" description="Helical" evidence="2">
    <location>
        <begin position="274"/>
        <end position="296"/>
    </location>
</feature>
<feature type="region of interest" description="Disordered" evidence="1">
    <location>
        <begin position="74"/>
        <end position="233"/>
    </location>
</feature>
<dbReference type="AlphaFoldDB" id="A0A9D2M231"/>
<reference evidence="3" key="2">
    <citation type="submission" date="2021-04" db="EMBL/GenBank/DDBJ databases">
        <authorList>
            <person name="Gilroy R."/>
        </authorList>
    </citation>
    <scope>NUCLEOTIDE SEQUENCE</scope>
    <source>
        <strain evidence="3">ChiBcec8-14828</strain>
    </source>
</reference>
<sequence length="347" mass="39027">MAKFCVYCGAPLEQGSNLCPLCEREQPNLSVPKPMVWPSVKQEEVPKETQPQPEEQQQTQPLIYSMRWLKETALADLEEKQEEKQSGAVPEPLEEDSQKASSEENAPDRQEADVDEVKNKALISVPALEDFAVEQDASHAEKETESETVSPEPTQAEDQEDTTKQEPLPESQEHQEVQTEEAPALLQPMNEPERLIGDKADNGKDEQQKQEPETPAASLNETGEAEKQQEYEETFSELLQDFSKEQEHEAKPPEPKYIPMATYEEQPELTTAGILGMLVLAVLPVLGWIIMLVWAFDGQARPFQKRLARAILLFKLLLWLVFAVGAVLVGYLSYQLIEMSAFSAFMG</sequence>
<evidence type="ECO:0000256" key="1">
    <source>
        <dbReference type="SAM" id="MobiDB-lite"/>
    </source>
</evidence>
<name>A0A9D2M231_9FIRM</name>
<dbReference type="EMBL" id="DWYA01000009">
    <property type="protein sequence ID" value="HJB38948.1"/>
    <property type="molecule type" value="Genomic_DNA"/>
</dbReference>
<feature type="transmembrane region" description="Helical" evidence="2">
    <location>
        <begin position="316"/>
        <end position="337"/>
    </location>
</feature>
<reference evidence="3" key="1">
    <citation type="journal article" date="2021" name="PeerJ">
        <title>Extensive microbial diversity within the chicken gut microbiome revealed by metagenomics and culture.</title>
        <authorList>
            <person name="Gilroy R."/>
            <person name="Ravi A."/>
            <person name="Getino M."/>
            <person name="Pursley I."/>
            <person name="Horton D.L."/>
            <person name="Alikhan N.F."/>
            <person name="Baker D."/>
            <person name="Gharbi K."/>
            <person name="Hall N."/>
            <person name="Watson M."/>
            <person name="Adriaenssens E.M."/>
            <person name="Foster-Nyarko E."/>
            <person name="Jarju S."/>
            <person name="Secka A."/>
            <person name="Antonio M."/>
            <person name="Oren A."/>
            <person name="Chaudhuri R.R."/>
            <person name="La Ragione R."/>
            <person name="Hildebrand F."/>
            <person name="Pallen M.J."/>
        </authorList>
    </citation>
    <scope>NUCLEOTIDE SEQUENCE</scope>
    <source>
        <strain evidence="3">ChiBcec8-14828</strain>
    </source>
</reference>
<dbReference type="Proteomes" id="UP000824209">
    <property type="component" value="Unassembled WGS sequence"/>
</dbReference>
<evidence type="ECO:0000313" key="4">
    <source>
        <dbReference type="Proteomes" id="UP000824209"/>
    </source>
</evidence>
<keyword evidence="2" id="KW-1133">Transmembrane helix</keyword>
<keyword evidence="2" id="KW-0472">Membrane</keyword>
<feature type="compositionally biased region" description="Basic and acidic residues" evidence="1">
    <location>
        <begin position="191"/>
        <end position="212"/>
    </location>
</feature>
<organism evidence="3 4">
    <name type="scientific">Candidatus Ruthenibacterium avium</name>
    <dbReference type="NCBI Taxonomy" id="2838751"/>
    <lineage>
        <taxon>Bacteria</taxon>
        <taxon>Bacillati</taxon>
        <taxon>Bacillota</taxon>
        <taxon>Clostridia</taxon>
        <taxon>Eubacteriales</taxon>
        <taxon>Oscillospiraceae</taxon>
        <taxon>Ruthenibacterium</taxon>
    </lineage>
</organism>
<feature type="compositionally biased region" description="Basic and acidic residues" evidence="1">
    <location>
        <begin position="96"/>
        <end position="119"/>
    </location>
</feature>
<feature type="compositionally biased region" description="Low complexity" evidence="1">
    <location>
        <begin position="48"/>
        <end position="61"/>
    </location>
</feature>
<gene>
    <name evidence="3" type="ORF">H9943_00970</name>
</gene>
<accession>A0A9D2M231</accession>
<feature type="region of interest" description="Disordered" evidence="1">
    <location>
        <begin position="30"/>
        <end position="62"/>
    </location>
</feature>
<proteinExistence type="predicted"/>
<comment type="caution">
    <text evidence="3">The sequence shown here is derived from an EMBL/GenBank/DDBJ whole genome shotgun (WGS) entry which is preliminary data.</text>
</comment>